<evidence type="ECO:0000313" key="2">
    <source>
        <dbReference type="EMBL" id="NIY66149.1"/>
    </source>
</evidence>
<gene>
    <name evidence="2" type="ORF">SMALB_4167</name>
</gene>
<reference evidence="2 3" key="1">
    <citation type="submission" date="2020-02" db="EMBL/GenBank/DDBJ databases">
        <title>Streptomyces malaysiensis DSM14702 (JHCC583434, PFL_A843) Genome sequencing and assembly.</title>
        <authorList>
            <person name="Samborskyy M."/>
        </authorList>
    </citation>
    <scope>NUCLEOTIDE SEQUENCE [LARGE SCALE GENOMIC DNA]</scope>
    <source>
        <strain evidence="2 3">DSM 14702</strain>
    </source>
</reference>
<name>A0A7X5X400_STRMQ</name>
<dbReference type="EMBL" id="JAALLH010000001">
    <property type="protein sequence ID" value="NIY66149.1"/>
    <property type="molecule type" value="Genomic_DNA"/>
</dbReference>
<accession>A0A7X5X400</accession>
<dbReference type="AlphaFoldDB" id="A0A7X5X400"/>
<feature type="region of interest" description="Disordered" evidence="1">
    <location>
        <begin position="1"/>
        <end position="68"/>
    </location>
</feature>
<protein>
    <submittedName>
        <fullName evidence="2">Uncharacterized protein</fullName>
    </submittedName>
</protein>
<sequence>MRWPGIGATNTRKRPGPHPSDPAPSRLVGDRPPVTQNARPLRVPPRAPASHYPALRAAPTQRSGAKIARPLVSLHPAEGTAGHDAARSIRHRAGSGRWPVGPFGVGRAGPISASHWPLTVRGRMGDPCHRWVAAGRREGVGSEGWCPGRCRIFVAPISDQLNDLRSSAT</sequence>
<dbReference type="Proteomes" id="UP000536624">
    <property type="component" value="Unassembled WGS sequence"/>
</dbReference>
<proteinExistence type="predicted"/>
<evidence type="ECO:0000313" key="3">
    <source>
        <dbReference type="Proteomes" id="UP000536624"/>
    </source>
</evidence>
<organism evidence="2 3">
    <name type="scientific">Streptomyces malaysiensis</name>
    <dbReference type="NCBI Taxonomy" id="92644"/>
    <lineage>
        <taxon>Bacteria</taxon>
        <taxon>Bacillati</taxon>
        <taxon>Actinomycetota</taxon>
        <taxon>Actinomycetes</taxon>
        <taxon>Kitasatosporales</taxon>
        <taxon>Streptomycetaceae</taxon>
        <taxon>Streptomyces</taxon>
        <taxon>Streptomyces violaceusniger group</taxon>
    </lineage>
</organism>
<comment type="caution">
    <text evidence="2">The sequence shown here is derived from an EMBL/GenBank/DDBJ whole genome shotgun (WGS) entry which is preliminary data.</text>
</comment>
<evidence type="ECO:0000256" key="1">
    <source>
        <dbReference type="SAM" id="MobiDB-lite"/>
    </source>
</evidence>